<feature type="domain" description="WYL" evidence="1">
    <location>
        <begin position="143"/>
        <end position="217"/>
    </location>
</feature>
<sequence>MARSSMQKKKILLVMKELLEKTDESHPLSMTDLIFMLSNNGISAERKSIYHDIEVLRDFGIDIENKREKPAGYYVASRDFELPELKLLVDAVQCTRFITKKKSEELIKKLENLASKSEAAQLQRQVFVVNRNKTKNENIYYNVDKIHTAISENAKVRFQYYEWTVAKEMRLRREGMFYEISPWALTWDDENYYMIGYDQVSQVVKHYRVDKMVKLEVMKRSREGKELFARFDLASYSQKIFGMFGGEEEEIRLVCKNELAGVMIDRFGKEVCLHPVSEASFAVTIRVNVSQQFFGWLFALGDKVRIEGPVWVIQQFKERMRAVQECYK</sequence>
<feature type="domain" description="WCX" evidence="2">
    <location>
        <begin position="248"/>
        <end position="323"/>
    </location>
</feature>
<dbReference type="InterPro" id="IPR051534">
    <property type="entry name" value="CBASS_pafABC_assoc_protein"/>
</dbReference>
<dbReference type="AlphaFoldDB" id="A0A7X3MH65"/>
<comment type="caution">
    <text evidence="3">The sequence shown here is derived from an EMBL/GenBank/DDBJ whole genome shotgun (WGS) entry which is preliminary data.</text>
</comment>
<proteinExistence type="predicted"/>
<accession>A0A7X3MH65</accession>
<reference evidence="3 4" key="1">
    <citation type="submission" date="2019-12" db="EMBL/GenBank/DDBJ databases">
        <title>Sporaefaciens musculi gen. nov., sp. nov., a novel bacterium isolated from the caecum of an obese mouse.</title>
        <authorList>
            <person name="Rasmussen T.S."/>
            <person name="Streidl T."/>
            <person name="Hitch T.C.A."/>
            <person name="Wortmann E."/>
            <person name="Deptula P."/>
            <person name="Hansen M."/>
            <person name="Nielsen D.S."/>
            <person name="Clavel T."/>
            <person name="Vogensen F.K."/>
        </authorList>
    </citation>
    <scope>NUCLEOTIDE SEQUENCE [LARGE SCALE GENOMIC DNA]</scope>
    <source>
        <strain evidence="3 4">WCA-9-b2</strain>
    </source>
</reference>
<dbReference type="InterPro" id="IPR036390">
    <property type="entry name" value="WH_DNA-bd_sf"/>
</dbReference>
<keyword evidence="4" id="KW-1185">Reference proteome</keyword>
<dbReference type="InterPro" id="IPR026881">
    <property type="entry name" value="WYL_dom"/>
</dbReference>
<dbReference type="InterPro" id="IPR057727">
    <property type="entry name" value="WCX_dom"/>
</dbReference>
<dbReference type="Pfam" id="PF25583">
    <property type="entry name" value="WCX"/>
    <property type="match status" value="1"/>
</dbReference>
<dbReference type="EMBL" id="WUQX01000001">
    <property type="protein sequence ID" value="MXP76353.1"/>
    <property type="molecule type" value="Genomic_DNA"/>
</dbReference>
<name>A0A7X3MH65_9FIRM</name>
<dbReference type="PANTHER" id="PTHR34580">
    <property type="match status" value="1"/>
</dbReference>
<organism evidence="3 4">
    <name type="scientific">Sporofaciens musculi</name>
    <dbReference type="NCBI Taxonomy" id="2681861"/>
    <lineage>
        <taxon>Bacteria</taxon>
        <taxon>Bacillati</taxon>
        <taxon>Bacillota</taxon>
        <taxon>Clostridia</taxon>
        <taxon>Lachnospirales</taxon>
        <taxon>Lachnospiraceae</taxon>
        <taxon>Sporofaciens</taxon>
    </lineage>
</organism>
<dbReference type="Pfam" id="PF13280">
    <property type="entry name" value="WYL"/>
    <property type="match status" value="1"/>
</dbReference>
<dbReference type="PANTHER" id="PTHR34580:SF3">
    <property type="entry name" value="PROTEIN PAFB"/>
    <property type="match status" value="1"/>
</dbReference>
<evidence type="ECO:0000259" key="2">
    <source>
        <dbReference type="Pfam" id="PF25583"/>
    </source>
</evidence>
<dbReference type="Proteomes" id="UP000460412">
    <property type="component" value="Unassembled WGS sequence"/>
</dbReference>
<evidence type="ECO:0000313" key="4">
    <source>
        <dbReference type="Proteomes" id="UP000460412"/>
    </source>
</evidence>
<evidence type="ECO:0000259" key="1">
    <source>
        <dbReference type="Pfam" id="PF13280"/>
    </source>
</evidence>
<evidence type="ECO:0000313" key="3">
    <source>
        <dbReference type="EMBL" id="MXP76353.1"/>
    </source>
</evidence>
<dbReference type="SUPFAM" id="SSF46785">
    <property type="entry name" value="Winged helix' DNA-binding domain"/>
    <property type="match status" value="1"/>
</dbReference>
<protein>
    <submittedName>
        <fullName evidence="3">WYL domain-containing protein</fullName>
    </submittedName>
</protein>
<dbReference type="PROSITE" id="PS52050">
    <property type="entry name" value="WYL"/>
    <property type="match status" value="1"/>
</dbReference>
<gene>
    <name evidence="3" type="ORF">GN277_13415</name>
</gene>